<keyword evidence="2" id="KW-1185">Reference proteome</keyword>
<gene>
    <name evidence="1" type="ORF">ABT57_11015</name>
</gene>
<protein>
    <submittedName>
        <fullName evidence="1">C factor cell-cell signaling protein</fullName>
    </submittedName>
</protein>
<dbReference type="Proteomes" id="UP000035909">
    <property type="component" value="Unassembled WGS sequence"/>
</dbReference>
<evidence type="ECO:0000313" key="2">
    <source>
        <dbReference type="Proteomes" id="UP000035909"/>
    </source>
</evidence>
<reference evidence="1 2" key="1">
    <citation type="submission" date="2015-05" db="EMBL/GenBank/DDBJ databases">
        <title>Photobacterium galathea sp. nov.</title>
        <authorList>
            <person name="Machado H."/>
            <person name="Gram L."/>
        </authorList>
    </citation>
    <scope>NUCLEOTIDE SEQUENCE [LARGE SCALE GENOMIC DNA]</scope>
    <source>
        <strain evidence="1 2">DSM 22954</strain>
    </source>
</reference>
<evidence type="ECO:0000313" key="1">
    <source>
        <dbReference type="EMBL" id="KLV09743.1"/>
    </source>
</evidence>
<dbReference type="AlphaFoldDB" id="A0A0J1HDQ5"/>
<dbReference type="EMBL" id="LDOU01000010">
    <property type="protein sequence ID" value="KLV09743.1"/>
    <property type="molecule type" value="Genomic_DNA"/>
</dbReference>
<name>A0A0J1HDQ5_9GAMM</name>
<proteinExistence type="predicted"/>
<sequence>MKVVVEFLETGTYKDGLWSTSFKATKGQLHALSPDYAAHLISTTKATFHNVIEAKPTFF</sequence>
<dbReference type="PATRIC" id="fig|320778.3.peg.2401"/>
<comment type="caution">
    <text evidence="1">The sequence shown here is derived from an EMBL/GenBank/DDBJ whole genome shotgun (WGS) entry which is preliminary data.</text>
</comment>
<dbReference type="OrthoDB" id="6401390at2"/>
<accession>A0A0J1HDQ5</accession>
<organism evidence="1 2">
    <name type="scientific">Photobacterium ganghwense</name>
    <dbReference type="NCBI Taxonomy" id="320778"/>
    <lineage>
        <taxon>Bacteria</taxon>
        <taxon>Pseudomonadati</taxon>
        <taxon>Pseudomonadota</taxon>
        <taxon>Gammaproteobacteria</taxon>
        <taxon>Vibrionales</taxon>
        <taxon>Vibrionaceae</taxon>
        <taxon>Photobacterium</taxon>
    </lineage>
</organism>